<dbReference type="SUPFAM" id="SSF50475">
    <property type="entry name" value="FMN-binding split barrel"/>
    <property type="match status" value="1"/>
</dbReference>
<dbReference type="AlphaFoldDB" id="A0A7W8E3B1"/>
<organism evidence="4 5">
    <name type="scientific">Granulicella aggregans</name>
    <dbReference type="NCBI Taxonomy" id="474949"/>
    <lineage>
        <taxon>Bacteria</taxon>
        <taxon>Pseudomonadati</taxon>
        <taxon>Acidobacteriota</taxon>
        <taxon>Terriglobia</taxon>
        <taxon>Terriglobales</taxon>
        <taxon>Acidobacteriaceae</taxon>
        <taxon>Granulicella</taxon>
    </lineage>
</organism>
<dbReference type="Pfam" id="PF13883">
    <property type="entry name" value="CREG_beta-barrel"/>
    <property type="match status" value="1"/>
</dbReference>
<evidence type="ECO:0000313" key="5">
    <source>
        <dbReference type="Proteomes" id="UP000540989"/>
    </source>
</evidence>
<dbReference type="RefSeq" id="WP_246408889.1">
    <property type="nucleotide sequence ID" value="NZ_JACHIP010000002.1"/>
</dbReference>
<sequence length="262" mass="28389">MSTVAVPSRQHASTGPSIPTPPEPSHAERVRTLLSLASVATLSTQSRKHEGFPFGSLMPFASDDAGRPIFLISNMAMHTQNLRSDPRCSLFILQAAADGDPLGAARATLVGNAEPVAVEELPAVRELYLARHPNSSYWVDFADFHFFRLEVVDLYYVGGFGVMGWVAAEEYATAAPDPLADAAPGIIAHMNADHVDSMILLARVHSSLEATEGTMTSVDRLGFWLRLKTAEGMKGARINFTREVATAAETRTILVEMVRAVR</sequence>
<dbReference type="GO" id="GO:0005737">
    <property type="term" value="C:cytoplasm"/>
    <property type="evidence" value="ECO:0007669"/>
    <property type="project" value="UniProtKB-ARBA"/>
</dbReference>
<feature type="domain" description="CREG-like beta-barrel" evidence="3">
    <location>
        <begin position="22"/>
        <end position="172"/>
    </location>
</feature>
<proteinExistence type="predicted"/>
<dbReference type="Proteomes" id="UP000540989">
    <property type="component" value="Unassembled WGS sequence"/>
</dbReference>
<dbReference type="InterPro" id="IPR037119">
    <property type="entry name" value="Haem_oxidase_HugZ-like_sf"/>
</dbReference>
<dbReference type="PANTHER" id="PTHR13343:SF24">
    <property type="entry name" value="OS07G0573800 PROTEIN"/>
    <property type="match status" value="1"/>
</dbReference>
<evidence type="ECO:0000256" key="1">
    <source>
        <dbReference type="SAM" id="MobiDB-lite"/>
    </source>
</evidence>
<comment type="caution">
    <text evidence="4">The sequence shown here is derived from an EMBL/GenBank/DDBJ whole genome shotgun (WGS) entry which is preliminary data.</text>
</comment>
<dbReference type="InterPro" id="IPR012349">
    <property type="entry name" value="Split_barrel_FMN-bd"/>
</dbReference>
<dbReference type="EMBL" id="JACHIP010000002">
    <property type="protein sequence ID" value="MBB5057019.1"/>
    <property type="molecule type" value="Genomic_DNA"/>
</dbReference>
<protein>
    <recommendedName>
        <fullName evidence="6">DUF2470 domain-containing protein</fullName>
    </recommendedName>
</protein>
<name>A0A7W8E3B1_9BACT</name>
<dbReference type="InterPro" id="IPR055343">
    <property type="entry name" value="CREG_beta-barrel"/>
</dbReference>
<accession>A0A7W8E3B1</accession>
<reference evidence="4 5" key="1">
    <citation type="submission" date="2020-08" db="EMBL/GenBank/DDBJ databases">
        <title>Genomic Encyclopedia of Type Strains, Phase IV (KMG-V): Genome sequencing to study the core and pangenomes of soil and plant-associated prokaryotes.</title>
        <authorList>
            <person name="Whitman W."/>
        </authorList>
    </citation>
    <scope>NUCLEOTIDE SEQUENCE [LARGE SCALE GENOMIC DNA]</scope>
    <source>
        <strain evidence="4 5">M8UP14</strain>
    </source>
</reference>
<dbReference type="Pfam" id="PF10615">
    <property type="entry name" value="DUF2470"/>
    <property type="match status" value="1"/>
</dbReference>
<evidence type="ECO:0000313" key="4">
    <source>
        <dbReference type="EMBL" id="MBB5057019.1"/>
    </source>
</evidence>
<dbReference type="Gene3D" id="2.30.110.10">
    <property type="entry name" value="Electron Transport, Fmn-binding Protein, Chain A"/>
    <property type="match status" value="1"/>
</dbReference>
<feature type="domain" description="DUF2470" evidence="2">
    <location>
        <begin position="184"/>
        <end position="257"/>
    </location>
</feature>
<dbReference type="PANTHER" id="PTHR13343">
    <property type="entry name" value="CREG1 PROTEIN"/>
    <property type="match status" value="1"/>
</dbReference>
<evidence type="ECO:0008006" key="6">
    <source>
        <dbReference type="Google" id="ProtNLM"/>
    </source>
</evidence>
<keyword evidence="5" id="KW-1185">Reference proteome</keyword>
<feature type="region of interest" description="Disordered" evidence="1">
    <location>
        <begin position="1"/>
        <end position="26"/>
    </location>
</feature>
<evidence type="ECO:0000259" key="3">
    <source>
        <dbReference type="Pfam" id="PF13883"/>
    </source>
</evidence>
<gene>
    <name evidence="4" type="ORF">HDF16_001704</name>
</gene>
<evidence type="ECO:0000259" key="2">
    <source>
        <dbReference type="Pfam" id="PF10615"/>
    </source>
</evidence>
<feature type="compositionally biased region" description="Polar residues" evidence="1">
    <location>
        <begin position="1"/>
        <end position="17"/>
    </location>
</feature>
<dbReference type="Gene3D" id="3.20.180.10">
    <property type="entry name" value="PNP-oxidase-like"/>
    <property type="match status" value="1"/>
</dbReference>
<dbReference type="InterPro" id="IPR019595">
    <property type="entry name" value="DUF2470"/>
</dbReference>